<sequence>MCCPPVRTLWDPVGPTYSVDNYDEVSTTNGFIDQVF</sequence>
<comment type="caution">
    <text evidence="1">The sequence shown here is derived from an EMBL/GenBank/DDBJ whole genome shotgun (WGS) entry which is preliminary data.</text>
</comment>
<reference evidence="1 2" key="1">
    <citation type="submission" date="2020-03" db="EMBL/GenBank/DDBJ databases">
        <title>Sequencing the genomes of 1000 actinobacteria strains.</title>
        <authorList>
            <person name="Klenk H.-P."/>
        </authorList>
    </citation>
    <scope>NUCLEOTIDE SEQUENCE [LARGE SCALE GENOMIC DNA]</scope>
    <source>
        <strain evidence="1 2">DSM 44556</strain>
    </source>
</reference>
<accession>A0A7X5U4H7</accession>
<keyword evidence="2" id="KW-1185">Reference proteome</keyword>
<gene>
    <name evidence="1" type="ORF">FHU31_005215</name>
</gene>
<evidence type="ECO:0000313" key="2">
    <source>
        <dbReference type="Proteomes" id="UP000547444"/>
    </source>
</evidence>
<name>A0A7X5U4H7_9MYCO</name>
<dbReference type="AlphaFoldDB" id="A0A7X5U4H7"/>
<organism evidence="1 2">
    <name type="scientific">Mycolicibacterium fluoranthenivorans</name>
    <dbReference type="NCBI Taxonomy" id="258505"/>
    <lineage>
        <taxon>Bacteria</taxon>
        <taxon>Bacillati</taxon>
        <taxon>Actinomycetota</taxon>
        <taxon>Actinomycetes</taxon>
        <taxon>Mycobacteriales</taxon>
        <taxon>Mycobacteriaceae</taxon>
        <taxon>Mycolicibacterium</taxon>
    </lineage>
</organism>
<proteinExistence type="predicted"/>
<dbReference type="EMBL" id="JAANOW010000003">
    <property type="protein sequence ID" value="NIH98209.1"/>
    <property type="molecule type" value="Genomic_DNA"/>
</dbReference>
<evidence type="ECO:0000313" key="1">
    <source>
        <dbReference type="EMBL" id="NIH98209.1"/>
    </source>
</evidence>
<protein>
    <submittedName>
        <fullName evidence="1">Uncharacterized protein</fullName>
    </submittedName>
</protein>
<dbReference type="Proteomes" id="UP000547444">
    <property type="component" value="Unassembled WGS sequence"/>
</dbReference>